<dbReference type="PANTHER" id="PTHR48101:SF4">
    <property type="entry name" value="METHYLMALONYL-COA MUTASE, MITOCHONDRIAL"/>
    <property type="match status" value="1"/>
</dbReference>
<evidence type="ECO:0000313" key="10">
    <source>
        <dbReference type="Proteomes" id="UP001297272"/>
    </source>
</evidence>
<gene>
    <name evidence="9" type="primary">scpA</name>
    <name evidence="9" type="ORF">JYU29_03995</name>
</gene>
<evidence type="ECO:0000256" key="1">
    <source>
        <dbReference type="ARBA" id="ARBA00001922"/>
    </source>
</evidence>
<evidence type="ECO:0000313" key="9">
    <source>
        <dbReference type="EMBL" id="MBS9719846.1"/>
    </source>
</evidence>
<comment type="cofactor">
    <cofactor evidence="1">
        <name>adenosylcob(III)alamin</name>
        <dbReference type="ChEBI" id="CHEBI:18408"/>
    </cofactor>
</comment>
<feature type="compositionally biased region" description="Basic and acidic residues" evidence="7">
    <location>
        <begin position="1"/>
        <end position="10"/>
    </location>
</feature>
<dbReference type="Pfam" id="PF02310">
    <property type="entry name" value="B12-binding"/>
    <property type="match status" value="1"/>
</dbReference>
<evidence type="ECO:0000256" key="5">
    <source>
        <dbReference type="ARBA" id="ARBA00023235"/>
    </source>
</evidence>
<dbReference type="SUPFAM" id="SSF52242">
    <property type="entry name" value="Cobalamin (vitamin B12)-binding domain"/>
    <property type="match status" value="1"/>
</dbReference>
<dbReference type="GO" id="GO:0004494">
    <property type="term" value="F:methylmalonyl-CoA mutase activity"/>
    <property type="evidence" value="ECO:0007669"/>
    <property type="project" value="UniProtKB-EC"/>
</dbReference>
<dbReference type="RefSeq" id="WP_213983444.1">
    <property type="nucleotide sequence ID" value="NZ_JAFMNX010000001.1"/>
</dbReference>
<protein>
    <submittedName>
        <fullName evidence="9">Methylmalonyl-CoA mutase</fullName>
        <ecNumber evidence="9">5.4.99.2</ecNumber>
    </submittedName>
</protein>
<accession>A0ABS5RS56</accession>
<dbReference type="Gene3D" id="3.20.20.240">
    <property type="entry name" value="Methylmalonyl-CoA mutase"/>
    <property type="match status" value="1"/>
</dbReference>
<comment type="similarity">
    <text evidence="2">Belongs to the methylmalonyl-CoA mutase family.</text>
</comment>
<evidence type="ECO:0000256" key="3">
    <source>
        <dbReference type="ARBA" id="ARBA00022628"/>
    </source>
</evidence>
<dbReference type="InterPro" id="IPR006099">
    <property type="entry name" value="MeMalonylCoA_mutase_a/b_cat"/>
</dbReference>
<dbReference type="PROSITE" id="PS51332">
    <property type="entry name" value="B12_BINDING"/>
    <property type="match status" value="1"/>
</dbReference>
<dbReference type="NCBIfam" id="TIGR00641">
    <property type="entry name" value="acid_CoA_mut_N"/>
    <property type="match status" value="1"/>
</dbReference>
<proteinExistence type="inferred from homology"/>
<dbReference type="CDD" id="cd03679">
    <property type="entry name" value="MM_CoA_mutase_alpha_like"/>
    <property type="match status" value="1"/>
</dbReference>
<evidence type="ECO:0000256" key="6">
    <source>
        <dbReference type="ARBA" id="ARBA00023285"/>
    </source>
</evidence>
<dbReference type="Pfam" id="PF01642">
    <property type="entry name" value="MM_CoA_mutase"/>
    <property type="match status" value="1"/>
</dbReference>
<keyword evidence="6" id="KW-0170">Cobalt</keyword>
<feature type="region of interest" description="Disordered" evidence="7">
    <location>
        <begin position="1"/>
        <end position="25"/>
    </location>
</feature>
<evidence type="ECO:0000256" key="4">
    <source>
        <dbReference type="ARBA" id="ARBA00022723"/>
    </source>
</evidence>
<dbReference type="Proteomes" id="UP001297272">
    <property type="component" value="Unassembled WGS sequence"/>
</dbReference>
<dbReference type="EC" id="5.4.99.2" evidence="9"/>
<dbReference type="InterPro" id="IPR016176">
    <property type="entry name" value="Cbl-dep_enz_cat"/>
</dbReference>
<dbReference type="InterPro" id="IPR006158">
    <property type="entry name" value="Cobalamin-bd"/>
</dbReference>
<dbReference type="InterPro" id="IPR006159">
    <property type="entry name" value="Acid_CoA_mut_C"/>
</dbReference>
<reference evidence="9 10" key="1">
    <citation type="submission" date="2021-03" db="EMBL/GenBank/DDBJ databases">
        <title>Tianweitania aestuarii sp. nov., isolated from a tidal flat.</title>
        <authorList>
            <person name="Park S."/>
            <person name="Yoon J.-H."/>
        </authorList>
    </citation>
    <scope>NUCLEOTIDE SEQUENCE [LARGE SCALE GENOMIC DNA]</scope>
    <source>
        <strain evidence="9 10">BSSL-BM11</strain>
    </source>
</reference>
<organism evidence="9 10">
    <name type="scientific">Tianweitania aestuarii</name>
    <dbReference type="NCBI Taxonomy" id="2814886"/>
    <lineage>
        <taxon>Bacteria</taxon>
        <taxon>Pseudomonadati</taxon>
        <taxon>Pseudomonadota</taxon>
        <taxon>Alphaproteobacteria</taxon>
        <taxon>Hyphomicrobiales</taxon>
        <taxon>Phyllobacteriaceae</taxon>
        <taxon>Tianweitania</taxon>
    </lineage>
</organism>
<dbReference type="CDD" id="cd02071">
    <property type="entry name" value="MM_CoA_mut_B12_BD"/>
    <property type="match status" value="1"/>
</dbReference>
<evidence type="ECO:0000259" key="8">
    <source>
        <dbReference type="PROSITE" id="PS51332"/>
    </source>
</evidence>
<keyword evidence="10" id="KW-1185">Reference proteome</keyword>
<sequence length="706" mass="76791">MIPDFSKHDWSAPAATPSRVKDESWTTPEGIALKRAYGADDLAQLPYLDTVPGLAPYIRGPYPTMYVQQPWTIRQYAGFSTAEESNAFYRRNLEAGQKGLSVAFDLATHRGYDSDHPRVAGDVGMAGVAIDSILDMRQLFDGIPLDKMTVSMTMNGAVLPIMALYIVAAEEQGVAQKDLAGTIQNDILKEFMVRNTYIYPPKPSLRIISDIFAYTSQNMPKFNSISISGYHMQEAGATADLELAYTIADGIEYARAGVAAGLDIDSFAPRLSFFWAIGMNFFMEVAKMRAARLIWAALMQKNFQPKDQRSLSLRTHCQTSGWSLTAQDPHNNIMRTMIEAMAATQGHTQSLHTNAFDEALALPTDHSARIARNTQLLLQKESGTTRVIDPWGGSAYVERLTHELVTKALAHIEEVETLGGMAAAVEKGIPKLRIEEAAARTQARIDSGEQPLIGVNAFQPETDIEVDVLKIDNAEVRARQLSKLQQLKGTRDVAAVEDALSALTRAAEGNGNLLEFAVNAARAKATVGEISLALEKTFSRHAAVVQTISGVYRKEMGQNPTVDRVQQKVEQFAKKNGGKPRILVAKMGQDGHDRGQKVIATAFGDLGFDVTVGAMFQTPEEIAKLAVEHDVHIVGASSLAAGHLTLIPELSQALDRLGRKDIIIVAGGVIPPQDFEAVRQAGASEIFPPGTVIPEAADRLMDALLA</sequence>
<comment type="caution">
    <text evidence="9">The sequence shown here is derived from an EMBL/GenBank/DDBJ whole genome shotgun (WGS) entry which is preliminary data.</text>
</comment>
<feature type="domain" description="B12-binding" evidence="8">
    <location>
        <begin position="579"/>
        <end position="706"/>
    </location>
</feature>
<name>A0ABS5RS56_9HYPH</name>
<keyword evidence="3" id="KW-0846">Cobalamin</keyword>
<dbReference type="SUPFAM" id="SSF51703">
    <property type="entry name" value="Cobalamin (vitamin B12)-dependent enzymes"/>
    <property type="match status" value="1"/>
</dbReference>
<dbReference type="InterPro" id="IPR036724">
    <property type="entry name" value="Cobalamin-bd_sf"/>
</dbReference>
<dbReference type="Gene3D" id="3.40.50.280">
    <property type="entry name" value="Cobalamin-binding domain"/>
    <property type="match status" value="1"/>
</dbReference>
<dbReference type="InterPro" id="IPR006098">
    <property type="entry name" value="MMCoA_mutase_a_cat"/>
</dbReference>
<evidence type="ECO:0000256" key="7">
    <source>
        <dbReference type="SAM" id="MobiDB-lite"/>
    </source>
</evidence>
<dbReference type="NCBIfam" id="NF006944">
    <property type="entry name" value="PRK09426.1"/>
    <property type="match status" value="1"/>
</dbReference>
<dbReference type="PANTHER" id="PTHR48101">
    <property type="entry name" value="METHYLMALONYL-COA MUTASE, MITOCHONDRIAL-RELATED"/>
    <property type="match status" value="1"/>
</dbReference>
<evidence type="ECO:0000256" key="2">
    <source>
        <dbReference type="ARBA" id="ARBA00008465"/>
    </source>
</evidence>
<dbReference type="EMBL" id="JAFMNX010000001">
    <property type="protein sequence ID" value="MBS9719846.1"/>
    <property type="molecule type" value="Genomic_DNA"/>
</dbReference>
<keyword evidence="4" id="KW-0479">Metal-binding</keyword>
<dbReference type="NCBIfam" id="TIGR00640">
    <property type="entry name" value="acid_CoA_mut_C"/>
    <property type="match status" value="1"/>
</dbReference>
<keyword evidence="5 9" id="KW-0413">Isomerase</keyword>